<comment type="caution">
    <text evidence="2">The sequence shown here is derived from an EMBL/GenBank/DDBJ whole genome shotgun (WGS) entry which is preliminary data.</text>
</comment>
<accession>A0A4Z0ZRG4</accession>
<name>A0A4Z0ZRG4_9LEPT</name>
<dbReference type="Pfam" id="PF13435">
    <property type="entry name" value="Cytochrome_C554"/>
    <property type="match status" value="1"/>
</dbReference>
<sequence length="351" mass="40971">MYRFRTFTFLCLLICNSYNCSESEILKPMSNGKFPLDIGSHRWKSSKDCESCHKSIYQNHQKSAHANSWKDPIFLEAFQKEPRQWCLNCHAPLHSFGSNHDFKTLSNDQTLKGIWTEGVNCAVCHVRGNQIYGKQTRNDFKDHTVLGDTSFSNNSLCKNCHQFNFPEKHHPKIEYTNVIMQSTGSESETMIPSLSGTNLCVNCHLKSDHRLNGTVFDIDWMEDWKVSTLTQTIGNESIVNLTLKYPKMGHTFPTGDLFRSLIFRVYDRNQNILLEDRFEKKMRIIDLFEVRDTRLSPFISTEVSKSYIIKQVPFECELVYHLQFPIENELKSKFQDNQLHRPIFRDKCSVK</sequence>
<organism evidence="2 3">
    <name type="scientific">Leptospira jelokensis</name>
    <dbReference type="NCBI Taxonomy" id="2484931"/>
    <lineage>
        <taxon>Bacteria</taxon>
        <taxon>Pseudomonadati</taxon>
        <taxon>Spirochaetota</taxon>
        <taxon>Spirochaetia</taxon>
        <taxon>Leptospirales</taxon>
        <taxon>Leptospiraceae</taxon>
        <taxon>Leptospira</taxon>
    </lineage>
</organism>
<feature type="domain" description="Cytochrome c-552/4" evidence="1">
    <location>
        <begin position="49"/>
        <end position="125"/>
    </location>
</feature>
<gene>
    <name evidence="2" type="ORF">EHQ62_10080</name>
</gene>
<evidence type="ECO:0000259" key="1">
    <source>
        <dbReference type="Pfam" id="PF13435"/>
    </source>
</evidence>
<evidence type="ECO:0000313" key="2">
    <source>
        <dbReference type="EMBL" id="TGL64942.1"/>
    </source>
</evidence>
<dbReference type="Proteomes" id="UP000297567">
    <property type="component" value="Unassembled WGS sequence"/>
</dbReference>
<dbReference type="InterPro" id="IPR023155">
    <property type="entry name" value="Cyt_c-552/4"/>
</dbReference>
<dbReference type="Gene3D" id="1.10.1130.10">
    <property type="entry name" value="Flavocytochrome C3, Chain A"/>
    <property type="match status" value="1"/>
</dbReference>
<reference evidence="2" key="1">
    <citation type="journal article" date="2019" name="PLoS Negl. Trop. Dis.">
        <title>Revisiting the worldwide diversity of Leptospira species in the environment.</title>
        <authorList>
            <person name="Vincent A.T."/>
            <person name="Schiettekatte O."/>
            <person name="Bourhy P."/>
            <person name="Veyrier F.J."/>
            <person name="Picardeau M."/>
        </authorList>
    </citation>
    <scope>NUCLEOTIDE SEQUENCE [LARGE SCALE GENOMIC DNA]</scope>
    <source>
        <strain evidence="2">201702451</strain>
    </source>
</reference>
<proteinExistence type="predicted"/>
<dbReference type="AlphaFoldDB" id="A0A4Z0ZRG4"/>
<dbReference type="InterPro" id="IPR036280">
    <property type="entry name" value="Multihaem_cyt_sf"/>
</dbReference>
<dbReference type="SUPFAM" id="SSF48695">
    <property type="entry name" value="Multiheme cytochromes"/>
    <property type="match status" value="1"/>
</dbReference>
<keyword evidence="3" id="KW-1185">Reference proteome</keyword>
<evidence type="ECO:0000313" key="3">
    <source>
        <dbReference type="Proteomes" id="UP000297567"/>
    </source>
</evidence>
<protein>
    <submittedName>
        <fullName evidence="2">Cytochrome c554 and C-prime</fullName>
    </submittedName>
</protein>
<dbReference type="EMBL" id="RQGH01000026">
    <property type="protein sequence ID" value="TGL64942.1"/>
    <property type="molecule type" value="Genomic_DNA"/>
</dbReference>